<keyword evidence="1" id="KW-0812">Transmembrane</keyword>
<keyword evidence="1" id="KW-0472">Membrane</keyword>
<protein>
    <submittedName>
        <fullName evidence="2">Uncharacterized protein</fullName>
    </submittedName>
</protein>
<feature type="transmembrane region" description="Helical" evidence="1">
    <location>
        <begin position="35"/>
        <end position="58"/>
    </location>
</feature>
<dbReference type="EMBL" id="KV454210">
    <property type="protein sequence ID" value="ODQ59574.1"/>
    <property type="molecule type" value="Genomic_DNA"/>
</dbReference>
<accession>A0A1E3P2Z5</accession>
<dbReference type="Proteomes" id="UP000094112">
    <property type="component" value="Unassembled WGS sequence"/>
</dbReference>
<keyword evidence="1" id="KW-1133">Transmembrane helix</keyword>
<evidence type="ECO:0000313" key="2">
    <source>
        <dbReference type="EMBL" id="ODQ59574.1"/>
    </source>
</evidence>
<name>A0A1E3P2Z5_WICAA</name>
<organism evidence="2 3">
    <name type="scientific">Wickerhamomyces anomalus (strain ATCC 58044 / CBS 1984 / NCYC 433 / NRRL Y-366-8)</name>
    <name type="common">Yeast</name>
    <name type="synonym">Hansenula anomala</name>
    <dbReference type="NCBI Taxonomy" id="683960"/>
    <lineage>
        <taxon>Eukaryota</taxon>
        <taxon>Fungi</taxon>
        <taxon>Dikarya</taxon>
        <taxon>Ascomycota</taxon>
        <taxon>Saccharomycotina</taxon>
        <taxon>Saccharomycetes</taxon>
        <taxon>Phaffomycetales</taxon>
        <taxon>Wickerhamomycetaceae</taxon>
        <taxon>Wickerhamomyces</taxon>
    </lineage>
</organism>
<proteinExistence type="predicted"/>
<gene>
    <name evidence="2" type="ORF">WICANDRAFT_91297</name>
</gene>
<sequence length="184" mass="21879">MKDTMQKLQYSPRPKSQLYPGQYKVLRRVNNYPRFYQGALFTTRLLALGVGVYAVFFYRWNEGFDNVFSQFYRLRLRAKYILNGELSKQELEDLVPKQRGYSKRPLSFVSESEEGYVRPEPKEIDPKFLMERPDERHLMEAQKILQEREERLMRAIDIAEEQIASGHVEKTASNTPRRKLFGIF</sequence>
<dbReference type="GeneID" id="30203528"/>
<evidence type="ECO:0000313" key="3">
    <source>
        <dbReference type="Proteomes" id="UP000094112"/>
    </source>
</evidence>
<evidence type="ECO:0000256" key="1">
    <source>
        <dbReference type="SAM" id="Phobius"/>
    </source>
</evidence>
<dbReference type="RefSeq" id="XP_019038781.1">
    <property type="nucleotide sequence ID" value="XM_019186282.1"/>
</dbReference>
<keyword evidence="3" id="KW-1185">Reference proteome</keyword>
<dbReference type="OrthoDB" id="4083086at2759"/>
<dbReference type="AlphaFoldDB" id="A0A1E3P2Z5"/>
<reference evidence="2 3" key="1">
    <citation type="journal article" date="2016" name="Proc. Natl. Acad. Sci. U.S.A.">
        <title>Comparative genomics of biotechnologically important yeasts.</title>
        <authorList>
            <person name="Riley R."/>
            <person name="Haridas S."/>
            <person name="Wolfe K.H."/>
            <person name="Lopes M.R."/>
            <person name="Hittinger C.T."/>
            <person name="Goeker M."/>
            <person name="Salamov A.A."/>
            <person name="Wisecaver J.H."/>
            <person name="Long T.M."/>
            <person name="Calvey C.H."/>
            <person name="Aerts A.L."/>
            <person name="Barry K.W."/>
            <person name="Choi C."/>
            <person name="Clum A."/>
            <person name="Coughlan A.Y."/>
            <person name="Deshpande S."/>
            <person name="Douglass A.P."/>
            <person name="Hanson S.J."/>
            <person name="Klenk H.-P."/>
            <person name="LaButti K.M."/>
            <person name="Lapidus A."/>
            <person name="Lindquist E.A."/>
            <person name="Lipzen A.M."/>
            <person name="Meier-Kolthoff J.P."/>
            <person name="Ohm R.A."/>
            <person name="Otillar R.P."/>
            <person name="Pangilinan J.L."/>
            <person name="Peng Y."/>
            <person name="Rokas A."/>
            <person name="Rosa C.A."/>
            <person name="Scheuner C."/>
            <person name="Sibirny A.A."/>
            <person name="Slot J.C."/>
            <person name="Stielow J.B."/>
            <person name="Sun H."/>
            <person name="Kurtzman C.P."/>
            <person name="Blackwell M."/>
            <person name="Grigoriev I.V."/>
            <person name="Jeffries T.W."/>
        </authorList>
    </citation>
    <scope>NUCLEOTIDE SEQUENCE [LARGE SCALE GENOMIC DNA]</scope>
    <source>
        <strain evidence="3">ATCC 58044 / CBS 1984 / NCYC 433 / NRRL Y-366-8</strain>
    </source>
</reference>